<organism evidence="6 7">
    <name type="scientific">Kaistia dalseonensis</name>
    <dbReference type="NCBI Taxonomy" id="410840"/>
    <lineage>
        <taxon>Bacteria</taxon>
        <taxon>Pseudomonadati</taxon>
        <taxon>Pseudomonadota</taxon>
        <taxon>Alphaproteobacteria</taxon>
        <taxon>Hyphomicrobiales</taxon>
        <taxon>Kaistiaceae</taxon>
        <taxon>Kaistia</taxon>
    </lineage>
</organism>
<dbReference type="PRINTS" id="PR00039">
    <property type="entry name" value="HTHLYSR"/>
</dbReference>
<dbReference type="Pfam" id="PF00126">
    <property type="entry name" value="HTH_1"/>
    <property type="match status" value="1"/>
</dbReference>
<keyword evidence="2" id="KW-0805">Transcription regulation</keyword>
<dbReference type="PROSITE" id="PS50931">
    <property type="entry name" value="HTH_LYSR"/>
    <property type="match status" value="1"/>
</dbReference>
<gene>
    <name evidence="6" type="ORF">QO014_000289</name>
</gene>
<dbReference type="EMBL" id="JAUSVO010000001">
    <property type="protein sequence ID" value="MDQ0435919.1"/>
    <property type="molecule type" value="Genomic_DNA"/>
</dbReference>
<dbReference type="Proteomes" id="UP001241603">
    <property type="component" value="Unassembled WGS sequence"/>
</dbReference>
<dbReference type="Gene3D" id="3.40.190.10">
    <property type="entry name" value="Periplasmic binding protein-like II"/>
    <property type="match status" value="2"/>
</dbReference>
<dbReference type="PANTHER" id="PTHR30346">
    <property type="entry name" value="TRANSCRIPTIONAL DUAL REGULATOR HCAR-RELATED"/>
    <property type="match status" value="1"/>
</dbReference>
<dbReference type="SUPFAM" id="SSF53850">
    <property type="entry name" value="Periplasmic binding protein-like II"/>
    <property type="match status" value="1"/>
</dbReference>
<accession>A0ABU0H0T4</accession>
<dbReference type="RefSeq" id="WP_266346874.1">
    <property type="nucleotide sequence ID" value="NZ_JAPKNG010000001.1"/>
</dbReference>
<comment type="similarity">
    <text evidence="1">Belongs to the LysR transcriptional regulatory family.</text>
</comment>
<dbReference type="InterPro" id="IPR005119">
    <property type="entry name" value="LysR_subst-bd"/>
</dbReference>
<comment type="caution">
    <text evidence="6">The sequence shown here is derived from an EMBL/GenBank/DDBJ whole genome shotgun (WGS) entry which is preliminary data.</text>
</comment>
<dbReference type="Pfam" id="PF03466">
    <property type="entry name" value="LysR_substrate"/>
    <property type="match status" value="1"/>
</dbReference>
<protein>
    <submittedName>
        <fullName evidence="6">DNA-binding transcriptional LysR family regulator</fullName>
    </submittedName>
</protein>
<keyword evidence="7" id="KW-1185">Reference proteome</keyword>
<evidence type="ECO:0000313" key="7">
    <source>
        <dbReference type="Proteomes" id="UP001241603"/>
    </source>
</evidence>
<dbReference type="InterPro" id="IPR000847">
    <property type="entry name" value="LysR_HTH_N"/>
</dbReference>
<evidence type="ECO:0000256" key="1">
    <source>
        <dbReference type="ARBA" id="ARBA00009437"/>
    </source>
</evidence>
<dbReference type="InterPro" id="IPR036388">
    <property type="entry name" value="WH-like_DNA-bd_sf"/>
</dbReference>
<dbReference type="SUPFAM" id="SSF46785">
    <property type="entry name" value="Winged helix' DNA-binding domain"/>
    <property type="match status" value="1"/>
</dbReference>
<evidence type="ECO:0000313" key="6">
    <source>
        <dbReference type="EMBL" id="MDQ0435919.1"/>
    </source>
</evidence>
<keyword evidence="4" id="KW-0804">Transcription</keyword>
<keyword evidence="3 6" id="KW-0238">DNA-binding</keyword>
<evidence type="ECO:0000259" key="5">
    <source>
        <dbReference type="PROSITE" id="PS50931"/>
    </source>
</evidence>
<evidence type="ECO:0000256" key="4">
    <source>
        <dbReference type="ARBA" id="ARBA00023163"/>
    </source>
</evidence>
<evidence type="ECO:0000256" key="2">
    <source>
        <dbReference type="ARBA" id="ARBA00023015"/>
    </source>
</evidence>
<dbReference type="InterPro" id="IPR036390">
    <property type="entry name" value="WH_DNA-bd_sf"/>
</dbReference>
<evidence type="ECO:0000256" key="3">
    <source>
        <dbReference type="ARBA" id="ARBA00023125"/>
    </source>
</evidence>
<proteinExistence type="inferred from homology"/>
<reference evidence="6 7" key="1">
    <citation type="submission" date="2023-07" db="EMBL/GenBank/DDBJ databases">
        <title>Genomic Encyclopedia of Type Strains, Phase IV (KMG-IV): sequencing the most valuable type-strain genomes for metagenomic binning, comparative biology and taxonomic classification.</title>
        <authorList>
            <person name="Goeker M."/>
        </authorList>
    </citation>
    <scope>NUCLEOTIDE SEQUENCE [LARGE SCALE GENOMIC DNA]</scope>
    <source>
        <strain evidence="6 7">B6-8</strain>
    </source>
</reference>
<name>A0ABU0H0T4_9HYPH</name>
<feature type="domain" description="HTH lysR-type" evidence="5">
    <location>
        <begin position="4"/>
        <end position="65"/>
    </location>
</feature>
<dbReference type="Gene3D" id="1.10.10.10">
    <property type="entry name" value="Winged helix-like DNA-binding domain superfamily/Winged helix DNA-binding domain"/>
    <property type="match status" value="1"/>
</dbReference>
<sequence>MRDLDLRLLRYFIAIAEHASFSAAADALGVSQPALSQGLRRLEDVVGTPLIRRAPRGSPKALALTKVGEGLLEDSRSLLAHASRVLKRVADHADKTKIRIGFGTSTPQILTRDILRRAGELGNTEVSLEFVSWGDEVGSLERGDVDIIVLQARDRFLDPRLLVIPLMTVQRVAIFHVDHALAARSSVAMRDLDDVPIIDAASDRDYWIVNPRPTGRAPVTVGPAARTVDEMLTFVSAGRGMAITSATVAEKHNWPDLRFIPIADLEPATVFLAGLQSERRREIRTLIESFAKPKL</sequence>
<dbReference type="PANTHER" id="PTHR30346:SF0">
    <property type="entry name" value="HCA OPERON TRANSCRIPTIONAL ACTIVATOR HCAR"/>
    <property type="match status" value="1"/>
</dbReference>
<dbReference type="GO" id="GO:0003677">
    <property type="term" value="F:DNA binding"/>
    <property type="evidence" value="ECO:0007669"/>
    <property type="project" value="UniProtKB-KW"/>
</dbReference>